<dbReference type="Proteomes" id="UP001243330">
    <property type="component" value="Unassembled WGS sequence"/>
</dbReference>
<dbReference type="AlphaFoldDB" id="A0AAD9AQ75"/>
<keyword evidence="3" id="KW-1185">Reference proteome</keyword>
<evidence type="ECO:0000256" key="1">
    <source>
        <dbReference type="SAM" id="MobiDB-lite"/>
    </source>
</evidence>
<sequence>MTEFVDTFMTRKVPRIDSSWKISATNKFDKKRRQKTSIKEITDSVVTAFQDHTKLEVLKIFRMDGRHRWDDVKIMASEAEKTRWRKNPLGPQDDHFSEAHPTRRFS</sequence>
<protein>
    <submittedName>
        <fullName evidence="2">Uncharacterized protein</fullName>
    </submittedName>
</protein>
<reference evidence="2" key="1">
    <citation type="submission" date="2023-01" db="EMBL/GenBank/DDBJ databases">
        <title>Colletotrichum chrysophilum M932 genome sequence.</title>
        <authorList>
            <person name="Baroncelli R."/>
        </authorList>
    </citation>
    <scope>NUCLEOTIDE SEQUENCE</scope>
    <source>
        <strain evidence="2">M932</strain>
    </source>
</reference>
<feature type="region of interest" description="Disordered" evidence="1">
    <location>
        <begin position="80"/>
        <end position="106"/>
    </location>
</feature>
<evidence type="ECO:0000313" key="3">
    <source>
        <dbReference type="Proteomes" id="UP001243330"/>
    </source>
</evidence>
<feature type="compositionally biased region" description="Basic and acidic residues" evidence="1">
    <location>
        <begin position="92"/>
        <end position="106"/>
    </location>
</feature>
<proteinExistence type="predicted"/>
<dbReference type="EMBL" id="JAQOWY010000094">
    <property type="protein sequence ID" value="KAK1851555.1"/>
    <property type="molecule type" value="Genomic_DNA"/>
</dbReference>
<name>A0AAD9AQ75_9PEZI</name>
<comment type="caution">
    <text evidence="2">The sequence shown here is derived from an EMBL/GenBank/DDBJ whole genome shotgun (WGS) entry which is preliminary data.</text>
</comment>
<evidence type="ECO:0000313" key="2">
    <source>
        <dbReference type="EMBL" id="KAK1851555.1"/>
    </source>
</evidence>
<accession>A0AAD9AQ75</accession>
<organism evidence="2 3">
    <name type="scientific">Colletotrichum chrysophilum</name>
    <dbReference type="NCBI Taxonomy" id="1836956"/>
    <lineage>
        <taxon>Eukaryota</taxon>
        <taxon>Fungi</taxon>
        <taxon>Dikarya</taxon>
        <taxon>Ascomycota</taxon>
        <taxon>Pezizomycotina</taxon>
        <taxon>Sordariomycetes</taxon>
        <taxon>Hypocreomycetidae</taxon>
        <taxon>Glomerellales</taxon>
        <taxon>Glomerellaceae</taxon>
        <taxon>Colletotrichum</taxon>
        <taxon>Colletotrichum gloeosporioides species complex</taxon>
    </lineage>
</organism>
<gene>
    <name evidence="2" type="ORF">CCHR01_05841</name>
</gene>